<evidence type="ECO:0000313" key="9">
    <source>
        <dbReference type="Proteomes" id="UP000183918"/>
    </source>
</evidence>
<dbReference type="EMBL" id="FNPG01000004">
    <property type="protein sequence ID" value="SDX83425.1"/>
    <property type="molecule type" value="Genomic_DNA"/>
</dbReference>
<dbReference type="InterPro" id="IPR053967">
    <property type="entry name" value="LlgE_F_G-like_D1"/>
</dbReference>
<dbReference type="SUPFAM" id="SSF117143">
    <property type="entry name" value="Flagellar hook protein flgE"/>
    <property type="match status" value="1"/>
</dbReference>
<dbReference type="GO" id="GO:0009424">
    <property type="term" value="C:bacterial-type flagellum hook"/>
    <property type="evidence" value="ECO:0007669"/>
    <property type="project" value="TreeGrafter"/>
</dbReference>
<dbReference type="InterPro" id="IPR020013">
    <property type="entry name" value="Flagellar_FlgE/F/G"/>
</dbReference>
<organism evidence="8 9">
    <name type="scientific">Lachnobacterium bovis DSM 14045</name>
    <dbReference type="NCBI Taxonomy" id="1122142"/>
    <lineage>
        <taxon>Bacteria</taxon>
        <taxon>Bacillati</taxon>
        <taxon>Bacillota</taxon>
        <taxon>Clostridia</taxon>
        <taxon>Lachnospirales</taxon>
        <taxon>Lachnospiraceae</taxon>
        <taxon>Lachnobacterium</taxon>
    </lineage>
</organism>
<gene>
    <name evidence="8" type="ORF">SAMN02910414_00048</name>
</gene>
<feature type="domain" description="Flagellar basal body rod protein N-terminal" evidence="5">
    <location>
        <begin position="5"/>
        <end position="35"/>
    </location>
</feature>
<dbReference type="InterPro" id="IPR037925">
    <property type="entry name" value="FlgE/F/G-like"/>
</dbReference>
<dbReference type="GO" id="GO:0009425">
    <property type="term" value="C:bacterial-type flagellum basal body"/>
    <property type="evidence" value="ECO:0007669"/>
    <property type="project" value="UniProtKB-SubCell"/>
</dbReference>
<evidence type="ECO:0000259" key="5">
    <source>
        <dbReference type="Pfam" id="PF00460"/>
    </source>
</evidence>
<keyword evidence="3 4" id="KW-0975">Bacterial flagellum</keyword>
<keyword evidence="9" id="KW-1185">Reference proteome</keyword>
<feature type="domain" description="Flagellar basal-body/hook protein C-terminal" evidence="6">
    <location>
        <begin position="472"/>
        <end position="516"/>
    </location>
</feature>
<dbReference type="PANTHER" id="PTHR30435:SF1">
    <property type="entry name" value="FLAGELLAR HOOK PROTEIN FLGE"/>
    <property type="match status" value="1"/>
</dbReference>
<comment type="similarity">
    <text evidence="2 4">Belongs to the flagella basal body rod proteins family.</text>
</comment>
<dbReference type="GO" id="GO:0071978">
    <property type="term" value="P:bacterial-type flagellum-dependent swarming motility"/>
    <property type="evidence" value="ECO:0007669"/>
    <property type="project" value="TreeGrafter"/>
</dbReference>
<protein>
    <recommendedName>
        <fullName evidence="4">Flagellar hook protein FlgE</fullName>
    </recommendedName>
</protein>
<comment type="function">
    <text evidence="4">A flexible structure which links the flagellar filament to the drive apparatus in the basal body.</text>
</comment>
<evidence type="ECO:0000256" key="1">
    <source>
        <dbReference type="ARBA" id="ARBA00004117"/>
    </source>
</evidence>
<dbReference type="AlphaFoldDB" id="A0A1H3EXW1"/>
<comment type="subcellular location">
    <subcellularLocation>
        <location evidence="1 4">Bacterial flagellum basal body</location>
    </subcellularLocation>
</comment>
<feature type="domain" description="Flagellar hook protein FlgE/F/G-like D1" evidence="7">
    <location>
        <begin position="107"/>
        <end position="160"/>
    </location>
</feature>
<evidence type="ECO:0000259" key="6">
    <source>
        <dbReference type="Pfam" id="PF06429"/>
    </source>
</evidence>
<dbReference type="RefSeq" id="WP_074714828.1">
    <property type="nucleotide sequence ID" value="NZ_FNPG01000004.1"/>
</dbReference>
<dbReference type="STRING" id="1122142.SAMN02910414_00048"/>
<keyword evidence="8" id="KW-0282">Flagellum</keyword>
<dbReference type="Pfam" id="PF22692">
    <property type="entry name" value="LlgE_F_G_D1"/>
    <property type="match status" value="1"/>
</dbReference>
<dbReference type="Pfam" id="PF06429">
    <property type="entry name" value="Flg_bbr_C"/>
    <property type="match status" value="1"/>
</dbReference>
<reference evidence="8 9" key="1">
    <citation type="submission" date="2016-10" db="EMBL/GenBank/DDBJ databases">
        <authorList>
            <person name="de Groot N.N."/>
        </authorList>
    </citation>
    <scope>NUCLEOTIDE SEQUENCE [LARGE SCALE GENOMIC DNA]</scope>
    <source>
        <strain evidence="8 9">DSM 14045</strain>
    </source>
</reference>
<dbReference type="GO" id="GO:0005829">
    <property type="term" value="C:cytosol"/>
    <property type="evidence" value="ECO:0007669"/>
    <property type="project" value="TreeGrafter"/>
</dbReference>
<dbReference type="eggNOG" id="COG1749">
    <property type="taxonomic scope" value="Bacteria"/>
</dbReference>
<dbReference type="OrthoDB" id="9804559at2"/>
<dbReference type="InterPro" id="IPR010930">
    <property type="entry name" value="Flg_bb/hook_C_dom"/>
</dbReference>
<evidence type="ECO:0000256" key="2">
    <source>
        <dbReference type="ARBA" id="ARBA00009677"/>
    </source>
</evidence>
<dbReference type="InterPro" id="IPR019776">
    <property type="entry name" value="Flagellar_basal_body_rod_CS"/>
</dbReference>
<sequence length="518" mass="54726">MMRSMYSAVSGLKTHQTRMDVIGNNIANVNTEAFKASSVRFTEIMYQTTASASGGDAANGVGGVNAKQIGLGVTTGSTKINITSAGAAETTGDPFDIKLTDSQTTNFFIVSDGKNRFFTRAGSFYIDGNGFLCMSSTGYTVQGWQTTVDADTGEVSILKDTVSPLQLMSPNTKNSAPEATTDGHVLGILDKNDTNVTDPDKGYTMNLSIYDDLGYSYTAKFTVKATDAEGVYYIALTDIQDSNGKTVVDNSGNPVYDPENPATSRLGEFFKPQYLVYDGSKGTFTGMTEVTADITDAAAVRAAGKDARTTVEGQDVKDRVKSITLELKGKLKVDGSGVPELDANGNKQYDAGYINAAEGRNFANVNIDFSSMQNSNNGGVSTLSLKNGTSAGVGTGKKLGALTGITIDQSGFVYGAYNNGNTVLLGQIPVAQFANASGLEKIGENCYKTTLNSGDFDGIGVAINADGSKMTSGQIEMSNVDLSAQFTDMIVTQRGFQANSRVITTSDTLLEELINLKR</sequence>
<proteinExistence type="inferred from homology"/>
<evidence type="ECO:0000259" key="7">
    <source>
        <dbReference type="Pfam" id="PF22692"/>
    </source>
</evidence>
<evidence type="ECO:0000313" key="8">
    <source>
        <dbReference type="EMBL" id="SDX83425.1"/>
    </source>
</evidence>
<dbReference type="PANTHER" id="PTHR30435">
    <property type="entry name" value="FLAGELLAR PROTEIN"/>
    <property type="match status" value="1"/>
</dbReference>
<dbReference type="InterPro" id="IPR001444">
    <property type="entry name" value="Flag_bb_rod_N"/>
</dbReference>
<dbReference type="PROSITE" id="PS00588">
    <property type="entry name" value="FLAGELLA_BB_ROD"/>
    <property type="match status" value="1"/>
</dbReference>
<keyword evidence="8" id="KW-0966">Cell projection</keyword>
<evidence type="ECO:0000256" key="4">
    <source>
        <dbReference type="RuleBase" id="RU362116"/>
    </source>
</evidence>
<keyword evidence="8" id="KW-0969">Cilium</keyword>
<name>A0A1H3EXW1_9FIRM</name>
<evidence type="ECO:0000256" key="3">
    <source>
        <dbReference type="ARBA" id="ARBA00023143"/>
    </source>
</evidence>
<accession>A0A1H3EXW1</accession>
<dbReference type="Pfam" id="PF00460">
    <property type="entry name" value="Flg_bb_rod"/>
    <property type="match status" value="1"/>
</dbReference>
<dbReference type="NCBIfam" id="TIGR03506">
    <property type="entry name" value="FlgEFG_subfam"/>
    <property type="match status" value="1"/>
</dbReference>
<dbReference type="Proteomes" id="UP000183918">
    <property type="component" value="Unassembled WGS sequence"/>
</dbReference>